<organism evidence="7 8">
    <name type="scientific">Sphaerotilus uruguayifluvii</name>
    <dbReference type="NCBI Taxonomy" id="2735897"/>
    <lineage>
        <taxon>Bacteria</taxon>
        <taxon>Pseudomonadati</taxon>
        <taxon>Pseudomonadota</taxon>
        <taxon>Betaproteobacteria</taxon>
        <taxon>Burkholderiales</taxon>
        <taxon>Sphaerotilaceae</taxon>
        <taxon>Sphaerotilus</taxon>
    </lineage>
</organism>
<dbReference type="RefSeq" id="WP_173805566.1">
    <property type="nucleotide sequence ID" value="NZ_JABSNM010000009.1"/>
</dbReference>
<evidence type="ECO:0000313" key="7">
    <source>
        <dbReference type="EMBL" id="NRT56548.1"/>
    </source>
</evidence>
<dbReference type="InterPro" id="IPR003593">
    <property type="entry name" value="AAA+_ATPase"/>
</dbReference>
<keyword evidence="8" id="KW-1185">Reference proteome</keyword>
<dbReference type="PROSITE" id="PS00211">
    <property type="entry name" value="ABC_TRANSPORTER_1"/>
    <property type="match status" value="1"/>
</dbReference>
<keyword evidence="3" id="KW-1003">Cell membrane</keyword>
<dbReference type="GO" id="GO:0005524">
    <property type="term" value="F:ATP binding"/>
    <property type="evidence" value="ECO:0007669"/>
    <property type="project" value="UniProtKB-KW"/>
</dbReference>
<dbReference type="SUPFAM" id="SSF52540">
    <property type="entry name" value="P-loop containing nucleoside triphosphate hydrolases"/>
    <property type="match status" value="1"/>
</dbReference>
<dbReference type="PROSITE" id="PS50893">
    <property type="entry name" value="ABC_TRANSPORTER_2"/>
    <property type="match status" value="1"/>
</dbReference>
<dbReference type="EMBL" id="JABSNM010000009">
    <property type="protein sequence ID" value="NRT56548.1"/>
    <property type="molecule type" value="Genomic_DNA"/>
</dbReference>
<evidence type="ECO:0000256" key="5">
    <source>
        <dbReference type="ARBA" id="ARBA00022840"/>
    </source>
</evidence>
<accession>A0ABX2G2M3</accession>
<evidence type="ECO:0000256" key="3">
    <source>
        <dbReference type="ARBA" id="ARBA00022475"/>
    </source>
</evidence>
<dbReference type="SMART" id="SM00382">
    <property type="entry name" value="AAA"/>
    <property type="match status" value="1"/>
</dbReference>
<dbReference type="InterPro" id="IPR003439">
    <property type="entry name" value="ABC_transporter-like_ATP-bd"/>
</dbReference>
<dbReference type="Proteomes" id="UP001516061">
    <property type="component" value="Unassembled WGS sequence"/>
</dbReference>
<keyword evidence="5 7" id="KW-0067">ATP-binding</keyword>
<dbReference type="InterPro" id="IPR017871">
    <property type="entry name" value="ABC_transporter-like_CS"/>
</dbReference>
<evidence type="ECO:0000256" key="2">
    <source>
        <dbReference type="ARBA" id="ARBA00022448"/>
    </source>
</evidence>
<dbReference type="Pfam" id="PF00005">
    <property type="entry name" value="ABC_tran"/>
    <property type="match status" value="1"/>
</dbReference>
<evidence type="ECO:0000256" key="1">
    <source>
        <dbReference type="ARBA" id="ARBA00005417"/>
    </source>
</evidence>
<dbReference type="PANTHER" id="PTHR42788">
    <property type="entry name" value="TAURINE IMPORT ATP-BINDING PROTEIN-RELATED"/>
    <property type="match status" value="1"/>
</dbReference>
<name>A0ABX2G2M3_9BURK</name>
<keyword evidence="2" id="KW-0813">Transport</keyword>
<dbReference type="InterPro" id="IPR027417">
    <property type="entry name" value="P-loop_NTPase"/>
</dbReference>
<gene>
    <name evidence="7" type="ORF">HNQ01_002291</name>
</gene>
<dbReference type="CDD" id="cd03293">
    <property type="entry name" value="ABC_NrtD_SsuB_transporters"/>
    <property type="match status" value="1"/>
</dbReference>
<comment type="similarity">
    <text evidence="1">Belongs to the ABC transporter superfamily.</text>
</comment>
<dbReference type="InterPro" id="IPR050166">
    <property type="entry name" value="ABC_transporter_ATP-bind"/>
</dbReference>
<evidence type="ECO:0000256" key="4">
    <source>
        <dbReference type="ARBA" id="ARBA00022741"/>
    </source>
</evidence>
<keyword evidence="4" id="KW-0547">Nucleotide-binding</keyword>
<reference evidence="7 8" key="1">
    <citation type="submission" date="2020-05" db="EMBL/GenBank/DDBJ databases">
        <title>Genomic Encyclopedia of Type Strains, Phase IV (KMG-V): Genome sequencing to study the core and pangenomes of soil and plant-associated prokaryotes.</title>
        <authorList>
            <person name="Whitman W."/>
        </authorList>
    </citation>
    <scope>NUCLEOTIDE SEQUENCE [LARGE SCALE GENOMIC DNA]</scope>
    <source>
        <strain evidence="7 8">C29</strain>
    </source>
</reference>
<dbReference type="PANTHER" id="PTHR42788:SF13">
    <property type="entry name" value="ALIPHATIC SULFONATES IMPORT ATP-BINDING PROTEIN SSUB"/>
    <property type="match status" value="1"/>
</dbReference>
<feature type="domain" description="ABC transporter" evidence="6">
    <location>
        <begin position="10"/>
        <end position="250"/>
    </location>
</feature>
<proteinExistence type="inferred from homology"/>
<dbReference type="Gene3D" id="3.40.50.300">
    <property type="entry name" value="P-loop containing nucleotide triphosphate hydrolases"/>
    <property type="match status" value="1"/>
</dbReference>
<evidence type="ECO:0000313" key="8">
    <source>
        <dbReference type="Proteomes" id="UP001516061"/>
    </source>
</evidence>
<comment type="caution">
    <text evidence="7">The sequence shown here is derived from an EMBL/GenBank/DDBJ whole genome shotgun (WGS) entry which is preliminary data.</text>
</comment>
<sequence length="280" mass="31464">MSTPHDRPFVDFHEVWLAYNDELLAQQQFAVEDINLQVGEGEFIAIVGPSGCGKSTFMKLATGLKRPSRGTVIIGGQEVTGPLKITGMAFQAPSLLPWRTTIDNVLLPLEIVEPYRSSFKQKRAEYREKARRLLASVGLAGYEDKFPWQLSGGMQQRASICRALIHEPKMLLLDEPFGALDAFTREELWCALRDLQAAQKFNVILVTHDLRESVFLADTVYVMSRSPGRFVVRREIDLPRPRDLEITYTPEFTAIVHELRGHIGAMRKPVAGLTGTEIAQ</sequence>
<evidence type="ECO:0000259" key="6">
    <source>
        <dbReference type="PROSITE" id="PS50893"/>
    </source>
</evidence>
<keyword evidence="3" id="KW-0472">Membrane</keyword>
<protein>
    <submittedName>
        <fullName evidence="7">NitT/TauT family transport system ATP-binding protein</fullName>
    </submittedName>
</protein>